<dbReference type="AlphaFoldDB" id="A0A218ZC09"/>
<protein>
    <recommendedName>
        <fullName evidence="4">Alternative oxidase</fullName>
    </recommendedName>
</protein>
<organism evidence="2 3">
    <name type="scientific">Diplocarpon coronariae</name>
    <dbReference type="NCBI Taxonomy" id="2795749"/>
    <lineage>
        <taxon>Eukaryota</taxon>
        <taxon>Fungi</taxon>
        <taxon>Dikarya</taxon>
        <taxon>Ascomycota</taxon>
        <taxon>Pezizomycotina</taxon>
        <taxon>Leotiomycetes</taxon>
        <taxon>Helotiales</taxon>
        <taxon>Drepanopezizaceae</taxon>
        <taxon>Diplocarpon</taxon>
    </lineage>
</organism>
<sequence>MELPAGVNRRYGSFAICLLTTIWIWVALKRPYSFHYTAWSIYANAPQSPSRDLFDYPPLVSPAMKNLCESTPWNESVVFMCHAPAGNVAEVRNEVLSCVRYAMAAGGSLVIPRIVAREPYGEIGAGNPTDFGYFFDTSHLVESLQVSCPQMRLYKTAFSLQDGERARGPFALQPEMLLKKISGAGKKLSEEWRTLFYKWLAQNLEPDAGGPVIVELGNSHLTYPVASDGAAFEHFGKILTIRSDIRDLATSALLRFAERHAISFNLRDLMRTNFLLGAYLSTETDVKVLPKPDRLNADYDTQARLYLDHAMRSNLSAIYAASERDTDIPRFFKDAAALGVRVTSKLDLLQGRDRKRLLAMTPDQQSLVDFLVLGTVSEFVGVGHSSFAWSVALRRQQYLEKKVGLAEGPELLSDPFSQIFGTPGSHPEFAAAMWP</sequence>
<dbReference type="InParanoid" id="A0A218ZC09"/>
<name>A0A218ZC09_9HELO</name>
<keyword evidence="1" id="KW-0472">Membrane</keyword>
<dbReference type="CDD" id="cd11296">
    <property type="entry name" value="O-FucT_like"/>
    <property type="match status" value="1"/>
</dbReference>
<comment type="caution">
    <text evidence="2">The sequence shown here is derived from an EMBL/GenBank/DDBJ whole genome shotgun (WGS) entry which is preliminary data.</text>
</comment>
<dbReference type="EMBL" id="MZNU01000093">
    <property type="protein sequence ID" value="OWP04815.1"/>
    <property type="molecule type" value="Genomic_DNA"/>
</dbReference>
<keyword evidence="3" id="KW-1185">Reference proteome</keyword>
<feature type="transmembrane region" description="Helical" evidence="1">
    <location>
        <begin position="12"/>
        <end position="28"/>
    </location>
</feature>
<reference evidence="2 3" key="1">
    <citation type="submission" date="2017-04" db="EMBL/GenBank/DDBJ databases">
        <title>Draft genome sequence of Marssonina coronaria NL1: causal agent of apple blotch.</title>
        <authorList>
            <person name="Cheng Q."/>
        </authorList>
    </citation>
    <scope>NUCLEOTIDE SEQUENCE [LARGE SCALE GENOMIC DNA]</scope>
    <source>
        <strain evidence="2 3">NL1</strain>
    </source>
</reference>
<evidence type="ECO:0000313" key="3">
    <source>
        <dbReference type="Proteomes" id="UP000242519"/>
    </source>
</evidence>
<proteinExistence type="predicted"/>
<dbReference type="Proteomes" id="UP000242519">
    <property type="component" value="Unassembled WGS sequence"/>
</dbReference>
<evidence type="ECO:0000256" key="1">
    <source>
        <dbReference type="SAM" id="Phobius"/>
    </source>
</evidence>
<gene>
    <name evidence="2" type="ORF">B2J93_4097</name>
</gene>
<dbReference type="OrthoDB" id="20368at2759"/>
<evidence type="ECO:0008006" key="4">
    <source>
        <dbReference type="Google" id="ProtNLM"/>
    </source>
</evidence>
<evidence type="ECO:0000313" key="2">
    <source>
        <dbReference type="EMBL" id="OWP04815.1"/>
    </source>
</evidence>
<keyword evidence="1" id="KW-1133">Transmembrane helix</keyword>
<keyword evidence="1" id="KW-0812">Transmembrane</keyword>
<accession>A0A218ZC09</accession>